<comment type="cofactor">
    <cofactor evidence="8">
        <name>[2Fe-2S] cluster</name>
        <dbReference type="ChEBI" id="CHEBI:190135"/>
    </cofactor>
</comment>
<evidence type="ECO:0000256" key="1">
    <source>
        <dbReference type="ARBA" id="ARBA00007874"/>
    </source>
</evidence>
<evidence type="ECO:0000256" key="8">
    <source>
        <dbReference type="ARBA" id="ARBA00034078"/>
    </source>
</evidence>
<reference evidence="11" key="1">
    <citation type="journal article" date="2019" name="Int. J. Syst. Evol. Microbiol.">
        <title>The Global Catalogue of Microorganisms (GCM) 10K type strain sequencing project: providing services to taxonomists for standard genome sequencing and annotation.</title>
        <authorList>
            <consortium name="The Broad Institute Genomics Platform"/>
            <consortium name="The Broad Institute Genome Sequencing Center for Infectious Disease"/>
            <person name="Wu L."/>
            <person name="Ma J."/>
        </authorList>
    </citation>
    <scope>NUCLEOTIDE SEQUENCE [LARGE SCALE GENOMIC DNA]</scope>
    <source>
        <strain evidence="11">CGMCC 4.7329</strain>
    </source>
</reference>
<dbReference type="Gene3D" id="3.10.20.30">
    <property type="match status" value="1"/>
</dbReference>
<dbReference type="PANTHER" id="PTHR43112">
    <property type="entry name" value="FERREDOXIN"/>
    <property type="match status" value="1"/>
</dbReference>
<dbReference type="EMBL" id="BMNE01000011">
    <property type="protein sequence ID" value="GGN97435.1"/>
    <property type="molecule type" value="Genomic_DNA"/>
</dbReference>
<accession>A0ABQ2KZB9</accession>
<protein>
    <recommendedName>
        <fullName evidence="9">2Fe-2S ferredoxin-type domain-containing protein</fullName>
    </recommendedName>
</protein>
<gene>
    <name evidence="10" type="ORF">GCM10011610_63500</name>
</gene>
<dbReference type="SUPFAM" id="SSF54292">
    <property type="entry name" value="2Fe-2S ferredoxin-like"/>
    <property type="match status" value="1"/>
</dbReference>
<keyword evidence="2" id="KW-0813">Transport</keyword>
<sequence>MTETVNDPARSGGKLAAVGVETDATIRLDGTTRTVRIAADDTVLEAARRAGLNPPFACEAGNCGTCMARLVDGRVDMRVNDALTDDDVAQGYVLTCQSEPRSETLTIEYE</sequence>
<keyword evidence="6" id="KW-0408">Iron</keyword>
<evidence type="ECO:0000256" key="6">
    <source>
        <dbReference type="ARBA" id="ARBA00023004"/>
    </source>
</evidence>
<keyword evidence="11" id="KW-1185">Reference proteome</keyword>
<evidence type="ECO:0000313" key="10">
    <source>
        <dbReference type="EMBL" id="GGN97435.1"/>
    </source>
</evidence>
<keyword evidence="5" id="KW-0249">Electron transport</keyword>
<dbReference type="PROSITE" id="PS51085">
    <property type="entry name" value="2FE2S_FER_2"/>
    <property type="match status" value="1"/>
</dbReference>
<dbReference type="InterPro" id="IPR036010">
    <property type="entry name" value="2Fe-2S_ferredoxin-like_sf"/>
</dbReference>
<keyword evidence="7" id="KW-0411">Iron-sulfur</keyword>
<dbReference type="Pfam" id="PF00111">
    <property type="entry name" value="Fer2"/>
    <property type="match status" value="1"/>
</dbReference>
<dbReference type="InterPro" id="IPR006058">
    <property type="entry name" value="2Fe2S_fd_BS"/>
</dbReference>
<evidence type="ECO:0000256" key="7">
    <source>
        <dbReference type="ARBA" id="ARBA00023014"/>
    </source>
</evidence>
<dbReference type="PANTHER" id="PTHR43112:SF3">
    <property type="entry name" value="FERREDOXIN-2, CHLOROPLASTIC"/>
    <property type="match status" value="1"/>
</dbReference>
<name>A0ABQ2KZB9_9NOCA</name>
<comment type="caution">
    <text evidence="10">The sequence shown here is derived from an EMBL/GenBank/DDBJ whole genome shotgun (WGS) entry which is preliminary data.</text>
</comment>
<proteinExistence type="inferred from homology"/>
<evidence type="ECO:0000256" key="3">
    <source>
        <dbReference type="ARBA" id="ARBA00022714"/>
    </source>
</evidence>
<dbReference type="InterPro" id="IPR001041">
    <property type="entry name" value="2Fe-2S_ferredoxin-type"/>
</dbReference>
<feature type="domain" description="2Fe-2S ferredoxin-type" evidence="9">
    <location>
        <begin position="22"/>
        <end position="110"/>
    </location>
</feature>
<keyword evidence="3" id="KW-0001">2Fe-2S</keyword>
<dbReference type="Proteomes" id="UP000658127">
    <property type="component" value="Unassembled WGS sequence"/>
</dbReference>
<evidence type="ECO:0000256" key="4">
    <source>
        <dbReference type="ARBA" id="ARBA00022723"/>
    </source>
</evidence>
<keyword evidence="4" id="KW-0479">Metal-binding</keyword>
<dbReference type="InterPro" id="IPR012675">
    <property type="entry name" value="Beta-grasp_dom_sf"/>
</dbReference>
<dbReference type="CDD" id="cd00207">
    <property type="entry name" value="fer2"/>
    <property type="match status" value="1"/>
</dbReference>
<dbReference type="PROSITE" id="PS00197">
    <property type="entry name" value="2FE2S_FER_1"/>
    <property type="match status" value="1"/>
</dbReference>
<evidence type="ECO:0000313" key="11">
    <source>
        <dbReference type="Proteomes" id="UP000658127"/>
    </source>
</evidence>
<evidence type="ECO:0000256" key="5">
    <source>
        <dbReference type="ARBA" id="ARBA00022982"/>
    </source>
</evidence>
<evidence type="ECO:0000259" key="9">
    <source>
        <dbReference type="PROSITE" id="PS51085"/>
    </source>
</evidence>
<evidence type="ECO:0000256" key="2">
    <source>
        <dbReference type="ARBA" id="ARBA00022448"/>
    </source>
</evidence>
<comment type="similarity">
    <text evidence="1">Belongs to the 2Fe2S plant-type ferredoxin family.</text>
</comment>
<dbReference type="RefSeq" id="WP_189034188.1">
    <property type="nucleotide sequence ID" value="NZ_BMNE01000011.1"/>
</dbReference>
<organism evidence="10 11">
    <name type="scientific">Nocardia rhizosphaerihabitans</name>
    <dbReference type="NCBI Taxonomy" id="1691570"/>
    <lineage>
        <taxon>Bacteria</taxon>
        <taxon>Bacillati</taxon>
        <taxon>Actinomycetota</taxon>
        <taxon>Actinomycetes</taxon>
        <taxon>Mycobacteriales</taxon>
        <taxon>Nocardiaceae</taxon>
        <taxon>Nocardia</taxon>
    </lineage>
</organism>